<evidence type="ECO:0000256" key="1">
    <source>
        <dbReference type="ARBA" id="ARBA00022801"/>
    </source>
</evidence>
<evidence type="ECO:0000313" key="5">
    <source>
        <dbReference type="Proteomes" id="UP000218934"/>
    </source>
</evidence>
<dbReference type="PANTHER" id="PTHR48081">
    <property type="entry name" value="AB HYDROLASE SUPERFAMILY PROTEIN C4A8.06C"/>
    <property type="match status" value="1"/>
</dbReference>
<reference evidence="4 5" key="1">
    <citation type="submission" date="2017-09" db="EMBL/GenBank/DDBJ databases">
        <title>The Catabolism of 3,6-Dichlorosalicylic acid is Initiated by the Cytochrome P450 Monooxygenase DsmABC in Rhizorhabdus dicambivorans Ndbn-20.</title>
        <authorList>
            <person name="Na L."/>
        </authorList>
    </citation>
    <scope>NUCLEOTIDE SEQUENCE [LARGE SCALE GENOMIC DNA]</scope>
    <source>
        <strain evidence="4 5">Ndbn-20m</strain>
    </source>
</reference>
<evidence type="ECO:0000256" key="2">
    <source>
        <dbReference type="SAM" id="SignalP"/>
    </source>
</evidence>
<feature type="domain" description="BD-FAE-like" evidence="3">
    <location>
        <begin position="75"/>
        <end position="175"/>
    </location>
</feature>
<dbReference type="KEGG" id="rdi:CMV14_15925"/>
<dbReference type="RefSeq" id="WP_066969263.1">
    <property type="nucleotide sequence ID" value="NZ_CP023449.1"/>
</dbReference>
<evidence type="ECO:0000259" key="3">
    <source>
        <dbReference type="Pfam" id="PF20434"/>
    </source>
</evidence>
<keyword evidence="5" id="KW-1185">Reference proteome</keyword>
<comment type="caution">
    <text evidence="4">The sequence shown here is derived from an EMBL/GenBank/DDBJ whole genome shotgun (WGS) entry which is preliminary data.</text>
</comment>
<name>A0A2A4FQS0_9SPHN</name>
<dbReference type="Proteomes" id="UP000218934">
    <property type="component" value="Unassembled WGS sequence"/>
</dbReference>
<dbReference type="InterPro" id="IPR049492">
    <property type="entry name" value="BD-FAE-like_dom"/>
</dbReference>
<proteinExistence type="predicted"/>
<dbReference type="SMR" id="A0A2A4FQS0"/>
<keyword evidence="2" id="KW-0732">Signal</keyword>
<dbReference type="SUPFAM" id="SSF53474">
    <property type="entry name" value="alpha/beta-Hydrolases"/>
    <property type="match status" value="1"/>
</dbReference>
<dbReference type="Gene3D" id="3.40.50.1820">
    <property type="entry name" value="alpha/beta hydrolase"/>
    <property type="match status" value="1"/>
</dbReference>
<protein>
    <submittedName>
        <fullName evidence="4">Alpha/beta hydrolase</fullName>
    </submittedName>
</protein>
<dbReference type="OrthoDB" id="9771666at2"/>
<dbReference type="GO" id="GO:0016787">
    <property type="term" value="F:hydrolase activity"/>
    <property type="evidence" value="ECO:0007669"/>
    <property type="project" value="UniProtKB-KW"/>
</dbReference>
<keyword evidence="1 4" id="KW-0378">Hydrolase</keyword>
<sequence length="306" mass="33313">MIRASVISSAAMLSALSGSALSQVPPNIAAKVRATGQILDPSAGRLYAPMFASEPWPGVTVSRDVAYGSDPLQKLDIYAPSPTSRKLPVLLFVHGGGFVAGDKHGTFAPDNITLWAARNGMIGVNIDYRLAPRNIWPSGAMDLAAAIAWVHANIAPYGGDPARIILWGHSAGANHVADYITHPDVQGSEWRFVRGAILLSPFYAEAPSGDQPHVYYGRDDELQTSYGSIARLQRSDIPLFLANAEFDPVEFKSYMTALRLQLCKPVARCPRYVYLKDHNHFTESMAVGTPDQSLTGPLLQWIRSKR</sequence>
<feature type="chain" id="PRO_5012720365" evidence="2">
    <location>
        <begin position="23"/>
        <end position="306"/>
    </location>
</feature>
<feature type="signal peptide" evidence="2">
    <location>
        <begin position="1"/>
        <end position="22"/>
    </location>
</feature>
<gene>
    <name evidence="4" type="ORF">COO09_22195</name>
</gene>
<accession>A0A2A4FQS0</accession>
<dbReference type="InterPro" id="IPR050300">
    <property type="entry name" value="GDXG_lipolytic_enzyme"/>
</dbReference>
<dbReference type="EMBL" id="NWUF01000036">
    <property type="protein sequence ID" value="PCE40070.1"/>
    <property type="molecule type" value="Genomic_DNA"/>
</dbReference>
<organism evidence="4 5">
    <name type="scientific">Rhizorhabdus dicambivorans</name>
    <dbReference type="NCBI Taxonomy" id="1850238"/>
    <lineage>
        <taxon>Bacteria</taxon>
        <taxon>Pseudomonadati</taxon>
        <taxon>Pseudomonadota</taxon>
        <taxon>Alphaproteobacteria</taxon>
        <taxon>Sphingomonadales</taxon>
        <taxon>Sphingomonadaceae</taxon>
        <taxon>Rhizorhabdus</taxon>
    </lineage>
</organism>
<evidence type="ECO:0000313" key="4">
    <source>
        <dbReference type="EMBL" id="PCE40070.1"/>
    </source>
</evidence>
<dbReference type="Pfam" id="PF20434">
    <property type="entry name" value="BD-FAE"/>
    <property type="match status" value="1"/>
</dbReference>
<dbReference type="InterPro" id="IPR029058">
    <property type="entry name" value="AB_hydrolase_fold"/>
</dbReference>
<dbReference type="AlphaFoldDB" id="A0A2A4FQS0"/>